<dbReference type="Proteomes" id="UP000324065">
    <property type="component" value="Unassembled WGS sequence"/>
</dbReference>
<protein>
    <recommendedName>
        <fullName evidence="3">Mor transcription activator domain-containing protein</fullName>
    </recommendedName>
</protein>
<accession>A0A5M6I7H7</accession>
<keyword evidence="2" id="KW-1185">Reference proteome</keyword>
<gene>
    <name evidence="1" type="ORF">F1188_19375</name>
</gene>
<proteinExistence type="predicted"/>
<organism evidence="1 2">
    <name type="scientific">Roseospira marina</name>
    <dbReference type="NCBI Taxonomy" id="140057"/>
    <lineage>
        <taxon>Bacteria</taxon>
        <taxon>Pseudomonadati</taxon>
        <taxon>Pseudomonadota</taxon>
        <taxon>Alphaproteobacteria</taxon>
        <taxon>Rhodospirillales</taxon>
        <taxon>Rhodospirillaceae</taxon>
        <taxon>Roseospira</taxon>
    </lineage>
</organism>
<dbReference type="EMBL" id="VWPJ01000032">
    <property type="protein sequence ID" value="KAA5603758.1"/>
    <property type="molecule type" value="Genomic_DNA"/>
</dbReference>
<name>A0A5M6I7H7_9PROT</name>
<dbReference type="AlphaFoldDB" id="A0A5M6I7H7"/>
<evidence type="ECO:0000313" key="2">
    <source>
        <dbReference type="Proteomes" id="UP000324065"/>
    </source>
</evidence>
<evidence type="ECO:0000313" key="1">
    <source>
        <dbReference type="EMBL" id="KAA5603758.1"/>
    </source>
</evidence>
<evidence type="ECO:0008006" key="3">
    <source>
        <dbReference type="Google" id="ProtNLM"/>
    </source>
</evidence>
<dbReference type="OrthoDB" id="7356076at2"/>
<sequence length="135" mass="14636">MAAKARLMDRTVPPIVSARLEEIAQVIGPVAALRLAEAMGGQEKCYIPHTPHPGHPWALLLGADAWAALCQEYGGTHIDVPSNALARSHKARMGALKRRGLSHRAIARELGCSERWVRMALNAGDERQPDLFAGD</sequence>
<reference evidence="1 2" key="1">
    <citation type="submission" date="2019-09" db="EMBL/GenBank/DDBJ databases">
        <title>Genome sequence of Roseospira marina, one of the more divergent members of the non-sulfur purple photosynthetic bacterial family, the Rhodospirillaceae.</title>
        <authorList>
            <person name="Meyer T."/>
            <person name="Kyndt J."/>
        </authorList>
    </citation>
    <scope>NUCLEOTIDE SEQUENCE [LARGE SCALE GENOMIC DNA]</scope>
    <source>
        <strain evidence="1 2">DSM 15113</strain>
    </source>
</reference>
<dbReference type="InterPro" id="IPR009057">
    <property type="entry name" value="Homeodomain-like_sf"/>
</dbReference>
<comment type="caution">
    <text evidence="1">The sequence shown here is derived from an EMBL/GenBank/DDBJ whole genome shotgun (WGS) entry which is preliminary data.</text>
</comment>
<dbReference type="SUPFAM" id="SSF46689">
    <property type="entry name" value="Homeodomain-like"/>
    <property type="match status" value="1"/>
</dbReference>